<dbReference type="Pfam" id="PF14759">
    <property type="entry name" value="Reductase_C"/>
    <property type="match status" value="1"/>
</dbReference>
<keyword evidence="4" id="KW-0560">Oxidoreductase</keyword>
<protein>
    <submittedName>
        <fullName evidence="8">3-phenylpropionate/trans-cinnamate dioxygenase ferredoxin reductase subunit</fullName>
    </submittedName>
</protein>
<keyword evidence="2" id="KW-0285">Flavoprotein</keyword>
<dbReference type="Gene3D" id="3.30.390.30">
    <property type="match status" value="1"/>
</dbReference>
<dbReference type="InterPro" id="IPR036188">
    <property type="entry name" value="FAD/NAD-bd_sf"/>
</dbReference>
<comment type="cofactor">
    <cofactor evidence="1">
        <name>FAD</name>
        <dbReference type="ChEBI" id="CHEBI:57692"/>
    </cofactor>
</comment>
<dbReference type="GO" id="GO:0016651">
    <property type="term" value="F:oxidoreductase activity, acting on NAD(P)H"/>
    <property type="evidence" value="ECO:0007669"/>
    <property type="project" value="TreeGrafter"/>
</dbReference>
<feature type="domain" description="Reductase C-terminal" evidence="7">
    <location>
        <begin position="325"/>
        <end position="399"/>
    </location>
</feature>
<dbReference type="InterPro" id="IPR028202">
    <property type="entry name" value="Reductase_C"/>
</dbReference>
<dbReference type="PANTHER" id="PTHR43557:SF2">
    <property type="entry name" value="RIESKE DOMAIN-CONTAINING PROTEIN-RELATED"/>
    <property type="match status" value="1"/>
</dbReference>
<proteinExistence type="predicted"/>
<dbReference type="RefSeq" id="WP_069111959.1">
    <property type="nucleotide sequence ID" value="NZ_FNUC01000003.1"/>
</dbReference>
<evidence type="ECO:0000256" key="4">
    <source>
        <dbReference type="ARBA" id="ARBA00023002"/>
    </source>
</evidence>
<evidence type="ECO:0000256" key="5">
    <source>
        <dbReference type="SAM" id="MobiDB-lite"/>
    </source>
</evidence>
<evidence type="ECO:0000313" key="9">
    <source>
        <dbReference type="Proteomes" id="UP000181980"/>
    </source>
</evidence>
<dbReference type="InterPro" id="IPR050446">
    <property type="entry name" value="FAD-oxidoreductase/Apoptosis"/>
</dbReference>
<keyword evidence="3" id="KW-0274">FAD</keyword>
<dbReference type="PRINTS" id="PR00368">
    <property type="entry name" value="FADPNR"/>
</dbReference>
<dbReference type="GO" id="GO:0051213">
    <property type="term" value="F:dioxygenase activity"/>
    <property type="evidence" value="ECO:0007669"/>
    <property type="project" value="UniProtKB-KW"/>
</dbReference>
<dbReference type="STRING" id="561176.SAMN04488561_3227"/>
<organism evidence="8 9">
    <name type="scientific">Jiangella alba</name>
    <dbReference type="NCBI Taxonomy" id="561176"/>
    <lineage>
        <taxon>Bacteria</taxon>
        <taxon>Bacillati</taxon>
        <taxon>Actinomycetota</taxon>
        <taxon>Actinomycetes</taxon>
        <taxon>Jiangellales</taxon>
        <taxon>Jiangellaceae</taxon>
        <taxon>Jiangella</taxon>
    </lineage>
</organism>
<feature type="region of interest" description="Disordered" evidence="5">
    <location>
        <begin position="385"/>
        <end position="418"/>
    </location>
</feature>
<name>A0A1H5MMH1_9ACTN</name>
<dbReference type="PRINTS" id="PR00411">
    <property type="entry name" value="PNDRDTASEI"/>
</dbReference>
<dbReference type="EMBL" id="FNUC01000003">
    <property type="protein sequence ID" value="SEE89598.1"/>
    <property type="molecule type" value="Genomic_DNA"/>
</dbReference>
<gene>
    <name evidence="8" type="ORF">SAMN04488561_3227</name>
</gene>
<dbReference type="OrthoDB" id="3568330at2"/>
<dbReference type="GO" id="GO:0005737">
    <property type="term" value="C:cytoplasm"/>
    <property type="evidence" value="ECO:0007669"/>
    <property type="project" value="TreeGrafter"/>
</dbReference>
<evidence type="ECO:0000259" key="7">
    <source>
        <dbReference type="Pfam" id="PF14759"/>
    </source>
</evidence>
<feature type="compositionally biased region" description="Basic and acidic residues" evidence="5">
    <location>
        <begin position="385"/>
        <end position="405"/>
    </location>
</feature>
<dbReference type="InterPro" id="IPR016156">
    <property type="entry name" value="FAD/NAD-linked_Rdtase_dimer_sf"/>
</dbReference>
<dbReference type="PANTHER" id="PTHR43557">
    <property type="entry name" value="APOPTOSIS-INDUCING FACTOR 1"/>
    <property type="match status" value="1"/>
</dbReference>
<reference evidence="9" key="1">
    <citation type="submission" date="2016-10" db="EMBL/GenBank/DDBJ databases">
        <authorList>
            <person name="Varghese N."/>
            <person name="Submissions S."/>
        </authorList>
    </citation>
    <scope>NUCLEOTIDE SEQUENCE [LARGE SCALE GENOMIC DNA]</scope>
    <source>
        <strain evidence="9">DSM 45237</strain>
    </source>
</reference>
<sequence>MRSEPAHVIVGAGLVGARAAQALRAQGCDERIVLIGDDNAGTSARPALAAGAQLGMNGRAAVRRRDGRWFADGDIEVLLGRRVTALDRVARSVLLDDGDRVDYTTLLLATGAAPRRLAVPGADLDGVHHLRWVEDSGRLASVLQGGGRIVVVGGGWAGLETAAAAREHGCDVTVLESRPVLLQDEVGPELGAFFAGLHLSHSVDLRLGRSAVAFRGDGRVTSVRTDDGAELPADAVVVALGVSPRVELAERAGLSCRDGILVDESLRTADPHVYAAGDVARPASPFYGAPLRIEHWANAMHSAPVAAAAMLGRATAYDRLPSRFTDQYGVGVQFTGRVSGYDQLVLHGDVAGPEFQAFWLTGRRVVAAMQVNLWDDDLAPAEELIRSRRPVDPERPADALRHDLSDQPMSAVHQDTLV</sequence>
<dbReference type="Pfam" id="PF07992">
    <property type="entry name" value="Pyr_redox_2"/>
    <property type="match status" value="1"/>
</dbReference>
<feature type="domain" description="FAD/NAD(P)-binding" evidence="6">
    <location>
        <begin position="7"/>
        <end position="303"/>
    </location>
</feature>
<evidence type="ECO:0000259" key="6">
    <source>
        <dbReference type="Pfam" id="PF07992"/>
    </source>
</evidence>
<dbReference type="AlphaFoldDB" id="A0A1H5MMH1"/>
<dbReference type="SUPFAM" id="SSF55424">
    <property type="entry name" value="FAD/NAD-linked reductases, dimerisation (C-terminal) domain"/>
    <property type="match status" value="1"/>
</dbReference>
<accession>A0A1H5MMH1</accession>
<evidence type="ECO:0000256" key="2">
    <source>
        <dbReference type="ARBA" id="ARBA00022630"/>
    </source>
</evidence>
<evidence type="ECO:0000256" key="3">
    <source>
        <dbReference type="ARBA" id="ARBA00022827"/>
    </source>
</evidence>
<evidence type="ECO:0000256" key="1">
    <source>
        <dbReference type="ARBA" id="ARBA00001974"/>
    </source>
</evidence>
<dbReference type="SUPFAM" id="SSF51905">
    <property type="entry name" value="FAD/NAD(P)-binding domain"/>
    <property type="match status" value="1"/>
</dbReference>
<keyword evidence="9" id="KW-1185">Reference proteome</keyword>
<keyword evidence="8" id="KW-0223">Dioxygenase</keyword>
<dbReference type="Gene3D" id="3.50.50.60">
    <property type="entry name" value="FAD/NAD(P)-binding domain"/>
    <property type="match status" value="2"/>
</dbReference>
<evidence type="ECO:0000313" key="8">
    <source>
        <dbReference type="EMBL" id="SEE89598.1"/>
    </source>
</evidence>
<dbReference type="Proteomes" id="UP000181980">
    <property type="component" value="Unassembled WGS sequence"/>
</dbReference>
<dbReference type="InterPro" id="IPR023753">
    <property type="entry name" value="FAD/NAD-binding_dom"/>
</dbReference>